<name>A0A7D5EG07_9EURY</name>
<dbReference type="SUPFAM" id="SSF54862">
    <property type="entry name" value="4Fe-4S ferredoxins"/>
    <property type="match status" value="1"/>
</dbReference>
<evidence type="ECO:0000256" key="4">
    <source>
        <dbReference type="ARBA" id="ARBA00022737"/>
    </source>
</evidence>
<keyword evidence="1" id="KW-0813">Transport</keyword>
<keyword evidence="7" id="KW-0411">Iron-sulfur</keyword>
<dbReference type="GeneID" id="55820875"/>
<dbReference type="RefSeq" id="WP_176964596.1">
    <property type="nucleotide sequence ID" value="NZ_CP058215.1"/>
</dbReference>
<reference evidence="9 10" key="1">
    <citation type="submission" date="2020-06" db="EMBL/GenBank/DDBJ databases">
        <title>Methanolobus halotolerans sp. nov., isolated from a saline lake Tus in Siberia.</title>
        <authorList>
            <person name="Shen Y."/>
            <person name="Chen S.-C."/>
            <person name="Lai M.-C."/>
            <person name="Huang H.-H."/>
            <person name="Chiu H.-H."/>
            <person name="Tang S.-L."/>
            <person name="Rogozin D.Y."/>
            <person name="Degermendzhy A.G."/>
        </authorList>
    </citation>
    <scope>NUCLEOTIDE SEQUENCE [LARGE SCALE GENOMIC DNA]</scope>
    <source>
        <strain evidence="9 10">DSM 21339</strain>
    </source>
</reference>
<dbReference type="InterPro" id="IPR017900">
    <property type="entry name" value="4Fe4S_Fe_S_CS"/>
</dbReference>
<dbReference type="PANTHER" id="PTHR43687:SF6">
    <property type="entry name" value="L-ASPARTATE SEMIALDEHYDE SULFURTRANSFERASE IRON-SULFUR SUBUNIT"/>
    <property type="match status" value="1"/>
</dbReference>
<keyword evidence="4" id="KW-0677">Repeat</keyword>
<dbReference type="Proteomes" id="UP000509594">
    <property type="component" value="Chromosome"/>
</dbReference>
<dbReference type="GO" id="GO:0046872">
    <property type="term" value="F:metal ion binding"/>
    <property type="evidence" value="ECO:0007669"/>
    <property type="project" value="UniProtKB-KW"/>
</dbReference>
<dbReference type="KEGG" id="mzi:HWN40_04330"/>
<keyword evidence="5" id="KW-0249">Electron transport</keyword>
<keyword evidence="2" id="KW-0004">4Fe-4S</keyword>
<protein>
    <submittedName>
        <fullName evidence="9">4Fe-4S binding protein</fullName>
    </submittedName>
</protein>
<dbReference type="PANTHER" id="PTHR43687">
    <property type="entry name" value="ADENYLYLSULFATE REDUCTASE, BETA SUBUNIT"/>
    <property type="match status" value="1"/>
</dbReference>
<keyword evidence="3" id="KW-0479">Metal-binding</keyword>
<organism evidence="9 10">
    <name type="scientific">Methanolobus zinderi</name>
    <dbReference type="NCBI Taxonomy" id="536044"/>
    <lineage>
        <taxon>Archaea</taxon>
        <taxon>Methanobacteriati</taxon>
        <taxon>Methanobacteriota</taxon>
        <taxon>Stenosarchaea group</taxon>
        <taxon>Methanomicrobia</taxon>
        <taxon>Methanosarcinales</taxon>
        <taxon>Methanosarcinaceae</taxon>
        <taxon>Methanolobus</taxon>
    </lineage>
</organism>
<dbReference type="OrthoDB" id="23833at2157"/>
<evidence type="ECO:0000313" key="9">
    <source>
        <dbReference type="EMBL" id="QLC49540.1"/>
    </source>
</evidence>
<proteinExistence type="predicted"/>
<dbReference type="PROSITE" id="PS00198">
    <property type="entry name" value="4FE4S_FER_1"/>
    <property type="match status" value="2"/>
</dbReference>
<feature type="domain" description="4Fe-4S ferredoxin-type" evidence="8">
    <location>
        <begin position="100"/>
        <end position="129"/>
    </location>
</feature>
<keyword evidence="10" id="KW-1185">Reference proteome</keyword>
<gene>
    <name evidence="9" type="ORF">HWN40_04330</name>
</gene>
<evidence type="ECO:0000256" key="1">
    <source>
        <dbReference type="ARBA" id="ARBA00022448"/>
    </source>
</evidence>
<feature type="domain" description="4Fe-4S ferredoxin-type" evidence="8">
    <location>
        <begin position="70"/>
        <end position="99"/>
    </location>
</feature>
<dbReference type="PROSITE" id="PS51379">
    <property type="entry name" value="4FE4S_FER_2"/>
    <property type="match status" value="2"/>
</dbReference>
<dbReference type="EMBL" id="CP058215">
    <property type="protein sequence ID" value="QLC49540.1"/>
    <property type="molecule type" value="Genomic_DNA"/>
</dbReference>
<dbReference type="InterPro" id="IPR017896">
    <property type="entry name" value="4Fe4S_Fe-S-bd"/>
</dbReference>
<evidence type="ECO:0000256" key="7">
    <source>
        <dbReference type="ARBA" id="ARBA00023014"/>
    </source>
</evidence>
<dbReference type="InterPro" id="IPR050572">
    <property type="entry name" value="Fe-S_Ferredoxin"/>
</dbReference>
<evidence type="ECO:0000256" key="3">
    <source>
        <dbReference type="ARBA" id="ARBA00022723"/>
    </source>
</evidence>
<dbReference type="GO" id="GO:0016491">
    <property type="term" value="F:oxidoreductase activity"/>
    <property type="evidence" value="ECO:0007669"/>
    <property type="project" value="UniProtKB-ARBA"/>
</dbReference>
<evidence type="ECO:0000256" key="2">
    <source>
        <dbReference type="ARBA" id="ARBA00022485"/>
    </source>
</evidence>
<evidence type="ECO:0000256" key="6">
    <source>
        <dbReference type="ARBA" id="ARBA00023004"/>
    </source>
</evidence>
<evidence type="ECO:0000259" key="8">
    <source>
        <dbReference type="PROSITE" id="PS51379"/>
    </source>
</evidence>
<dbReference type="GO" id="GO:0051539">
    <property type="term" value="F:4 iron, 4 sulfur cluster binding"/>
    <property type="evidence" value="ECO:0007669"/>
    <property type="project" value="UniProtKB-KW"/>
</dbReference>
<dbReference type="Pfam" id="PF00037">
    <property type="entry name" value="Fer4"/>
    <property type="match status" value="2"/>
</dbReference>
<accession>A0A7D5EG07</accession>
<dbReference type="Gene3D" id="3.30.70.20">
    <property type="match status" value="2"/>
</dbReference>
<keyword evidence="6" id="KW-0408">Iron</keyword>
<evidence type="ECO:0000313" key="10">
    <source>
        <dbReference type="Proteomes" id="UP000509594"/>
    </source>
</evidence>
<sequence length="130" mass="14218">MKVKINISSEIVTKPILAEAIVETGVLLNVSQAHFDRSHGEVVADVQEELFEKMKSALVSKGAVVRKLDTPIEWDEDECVECGACMSVCPTKVFSLDEDYSLLVDKSKCIQCGTCVEMCPHNALSLIDNG</sequence>
<dbReference type="AlphaFoldDB" id="A0A7D5EG07"/>
<evidence type="ECO:0000256" key="5">
    <source>
        <dbReference type="ARBA" id="ARBA00022982"/>
    </source>
</evidence>